<feature type="compositionally biased region" description="Acidic residues" evidence="6">
    <location>
        <begin position="837"/>
        <end position="847"/>
    </location>
</feature>
<name>A0A381P5K7_9ZZZZ</name>
<dbReference type="InterPro" id="IPR055396">
    <property type="entry name" value="DUF7088"/>
</dbReference>
<dbReference type="GO" id="GO:0140359">
    <property type="term" value="F:ABC-type transporter activity"/>
    <property type="evidence" value="ECO:0007669"/>
    <property type="project" value="InterPro"/>
</dbReference>
<feature type="transmembrane region" description="Helical" evidence="7">
    <location>
        <begin position="133"/>
        <end position="154"/>
    </location>
</feature>
<dbReference type="EMBL" id="UINC01000854">
    <property type="protein sequence ID" value="SUZ62212.1"/>
    <property type="molecule type" value="Genomic_DNA"/>
</dbReference>
<accession>A0A381P5K7</accession>
<dbReference type="Pfam" id="PF23357">
    <property type="entry name" value="DUF7088"/>
    <property type="match status" value="1"/>
</dbReference>
<sequence>MKVAAKELIQFFGSPIGYLFLLAFLGFTLFVFFWGEAFFARNILDVRPMFEWMPVLLIFLSSALTMRMWSEERRSGTQEFLLTLPATTSELVVGKFLACWTLLGIALLLTLPLPLTLANVDSSVMGLDWGPILAGYVAAILLGASYIAVGLFVSARSDNQIVALILASLACGSFYLIGSPFLLDLVDNNSANILRMLGSGSRFESITRGMLDFRDLYFYVSIAAGFLALNVYALDRQGWSEDAQPVRHRRSRILLGLVVANVFVANVWLHGVGNSMRWDVTRGDQYSMSDATLQYLKRLREPLLIRGYFSTKTHPLLAPLVPQMQDLLVEYGVAGGDRVRVEIVNPADNAELEDEANTKYGIRPVPFQTADRHEASLVNSYFDVLVQYGDEYEVLSFRELIDVKQRGETDLDVWLPNPEYAVTRSIKKVLYDFQGGDSVWSNIVRPIRFTGYISPDERMPEELTALGRSLKELLESTALEAGDGFSWEIVDPDANDGAVAEEIADKFGFGPMAASLFDANTFYFHLTLTDDTTVVQIPIPESLDRDGLERGLEEGLKRFASGVMKTAALYTPPPTPPQYPGGQQMPGNQFASLRDVLGSSHELQSADLTDVIPASVDVLLIVDPTGLDDRAVFAIDQYLMRGGTVVVATSAFRSTLTQSMLSAVPQTTGLEAWLQHHGISIDKSMVLDPQNAQFPAPVTRRVGGFSFQDYRMLDYPFFIDVRDEAMLVDHPITVGLPQLTMSWASPIDVDETGLAARDVQRLIWSSSQSWRDSSPDVMPKLSGDVVEPYQSDSEEGRQLLGVLVSGRFESFFDESPLLQEEAALGSEESEDARVGDGENENENDEDAGPGTVSGVIKRSPESARLLVFGSNSFVSDQIIQLVGVANGQLYTKPLELIQNVVDWAVEDEVLQTIRGRNQYASTLPPLGDLGQRVYEYGNYVLALLMVFVVFLIHRYLGAKRRDRYLAVLGETS</sequence>
<protein>
    <recommendedName>
        <fullName evidence="11">ABC-type uncharacterized transport system domain-containing protein</fullName>
    </recommendedName>
</protein>
<dbReference type="Pfam" id="PF12679">
    <property type="entry name" value="ABC2_membrane_2"/>
    <property type="match status" value="1"/>
</dbReference>
<proteinExistence type="predicted"/>
<feature type="transmembrane region" description="Helical" evidence="7">
    <location>
        <begin position="91"/>
        <end position="113"/>
    </location>
</feature>
<dbReference type="Pfam" id="PF09822">
    <property type="entry name" value="ABC_transp_aux"/>
    <property type="match status" value="1"/>
</dbReference>
<keyword evidence="2" id="KW-1003">Cell membrane</keyword>
<reference evidence="10" key="1">
    <citation type="submission" date="2018-05" db="EMBL/GenBank/DDBJ databases">
        <authorList>
            <person name="Lanie J.A."/>
            <person name="Ng W.-L."/>
            <person name="Kazmierczak K.M."/>
            <person name="Andrzejewski T.M."/>
            <person name="Davidsen T.M."/>
            <person name="Wayne K.J."/>
            <person name="Tettelin H."/>
            <person name="Glass J.I."/>
            <person name="Rusch D."/>
            <person name="Podicherti R."/>
            <person name="Tsui H.-C.T."/>
            <person name="Winkler M.E."/>
        </authorList>
    </citation>
    <scope>NUCLEOTIDE SEQUENCE</scope>
</reference>
<evidence type="ECO:0000313" key="10">
    <source>
        <dbReference type="EMBL" id="SUZ62212.1"/>
    </source>
</evidence>
<feature type="transmembrane region" description="Helical" evidence="7">
    <location>
        <begin position="936"/>
        <end position="956"/>
    </location>
</feature>
<evidence type="ECO:0000256" key="1">
    <source>
        <dbReference type="ARBA" id="ARBA00004651"/>
    </source>
</evidence>
<feature type="region of interest" description="Disordered" evidence="6">
    <location>
        <begin position="822"/>
        <end position="854"/>
    </location>
</feature>
<evidence type="ECO:0000256" key="2">
    <source>
        <dbReference type="ARBA" id="ARBA00022475"/>
    </source>
</evidence>
<keyword evidence="4 7" id="KW-1133">Transmembrane helix</keyword>
<evidence type="ECO:0000256" key="4">
    <source>
        <dbReference type="ARBA" id="ARBA00022989"/>
    </source>
</evidence>
<dbReference type="AlphaFoldDB" id="A0A381P5K7"/>
<evidence type="ECO:0000259" key="9">
    <source>
        <dbReference type="Pfam" id="PF23357"/>
    </source>
</evidence>
<evidence type="ECO:0000256" key="3">
    <source>
        <dbReference type="ARBA" id="ARBA00022692"/>
    </source>
</evidence>
<dbReference type="GO" id="GO:0005886">
    <property type="term" value="C:plasma membrane"/>
    <property type="evidence" value="ECO:0007669"/>
    <property type="project" value="UniProtKB-SubCell"/>
</dbReference>
<feature type="domain" description="DUF7088" evidence="9">
    <location>
        <begin position="285"/>
        <end position="386"/>
    </location>
</feature>
<dbReference type="PANTHER" id="PTHR30294:SF29">
    <property type="entry name" value="MULTIDRUG ABC TRANSPORTER PERMEASE YBHS-RELATED"/>
    <property type="match status" value="1"/>
</dbReference>
<gene>
    <name evidence="10" type="ORF">METZ01_LOCUS15066</name>
</gene>
<feature type="transmembrane region" description="Helical" evidence="7">
    <location>
        <begin position="52"/>
        <end position="70"/>
    </location>
</feature>
<dbReference type="InterPro" id="IPR051449">
    <property type="entry name" value="ABC-2_transporter_component"/>
</dbReference>
<dbReference type="PANTHER" id="PTHR30294">
    <property type="entry name" value="MEMBRANE COMPONENT OF ABC TRANSPORTER YHHJ-RELATED"/>
    <property type="match status" value="1"/>
</dbReference>
<organism evidence="10">
    <name type="scientific">marine metagenome</name>
    <dbReference type="NCBI Taxonomy" id="408172"/>
    <lineage>
        <taxon>unclassified sequences</taxon>
        <taxon>metagenomes</taxon>
        <taxon>ecological metagenomes</taxon>
    </lineage>
</organism>
<evidence type="ECO:0000256" key="7">
    <source>
        <dbReference type="SAM" id="Phobius"/>
    </source>
</evidence>
<evidence type="ECO:0000259" key="8">
    <source>
        <dbReference type="Pfam" id="PF09822"/>
    </source>
</evidence>
<feature type="transmembrane region" description="Helical" evidence="7">
    <location>
        <begin position="12"/>
        <end position="32"/>
    </location>
</feature>
<feature type="domain" description="ABC-type uncharacterised transport system" evidence="8">
    <location>
        <begin position="584"/>
        <end position="878"/>
    </location>
</feature>
<evidence type="ECO:0000256" key="6">
    <source>
        <dbReference type="SAM" id="MobiDB-lite"/>
    </source>
</evidence>
<evidence type="ECO:0000256" key="5">
    <source>
        <dbReference type="ARBA" id="ARBA00023136"/>
    </source>
</evidence>
<feature type="transmembrane region" description="Helical" evidence="7">
    <location>
        <begin position="216"/>
        <end position="233"/>
    </location>
</feature>
<evidence type="ECO:0008006" key="11">
    <source>
        <dbReference type="Google" id="ProtNLM"/>
    </source>
</evidence>
<feature type="transmembrane region" description="Helical" evidence="7">
    <location>
        <begin position="161"/>
        <end position="183"/>
    </location>
</feature>
<keyword evidence="3 7" id="KW-0812">Transmembrane</keyword>
<keyword evidence="5 7" id="KW-0472">Membrane</keyword>
<comment type="subcellular location">
    <subcellularLocation>
        <location evidence="1">Cell membrane</location>
        <topology evidence="1">Multi-pass membrane protein</topology>
    </subcellularLocation>
</comment>
<dbReference type="InterPro" id="IPR019196">
    <property type="entry name" value="ABC_transp_unknown"/>
</dbReference>
<feature type="transmembrane region" description="Helical" evidence="7">
    <location>
        <begin position="253"/>
        <end position="271"/>
    </location>
</feature>